<evidence type="ECO:0000313" key="1">
    <source>
        <dbReference type="EMBL" id="KYO50813.1"/>
    </source>
</evidence>
<dbReference type="InterPro" id="IPR029055">
    <property type="entry name" value="Ntn_hydrolases_N"/>
</dbReference>
<gene>
    <name evidence="1" type="ORF">AUP44_11435</name>
</gene>
<dbReference type="Proteomes" id="UP000075787">
    <property type="component" value="Unassembled WGS sequence"/>
</dbReference>
<dbReference type="AlphaFoldDB" id="A0A162KAK2"/>
<dbReference type="Gene3D" id="3.60.20.10">
    <property type="entry name" value="Glutamine Phosphoribosylpyrophosphate, subunit 1, domain 1"/>
    <property type="match status" value="1"/>
</dbReference>
<organism evidence="1 2">
    <name type="scientific">Tistrella mobilis</name>
    <dbReference type="NCBI Taxonomy" id="171437"/>
    <lineage>
        <taxon>Bacteria</taxon>
        <taxon>Pseudomonadati</taxon>
        <taxon>Pseudomonadota</taxon>
        <taxon>Alphaproteobacteria</taxon>
        <taxon>Geminicoccales</taxon>
        <taxon>Geminicoccaceae</taxon>
        <taxon>Tistrella</taxon>
    </lineage>
</organism>
<dbReference type="GeneID" id="97243314"/>
<comment type="caution">
    <text evidence="1">The sequence shown here is derived from an EMBL/GenBank/DDBJ whole genome shotgun (WGS) entry which is preliminary data.</text>
</comment>
<accession>A0A162KAK2</accession>
<reference evidence="1 2" key="1">
    <citation type="submission" date="2015-12" db="EMBL/GenBank/DDBJ databases">
        <title>Genome sequence of Tistrella mobilis MCCC 1A02139.</title>
        <authorList>
            <person name="Lu L."/>
            <person name="Lai Q."/>
            <person name="Shao Z."/>
            <person name="Qian P."/>
        </authorList>
    </citation>
    <scope>NUCLEOTIDE SEQUENCE [LARGE SCALE GENOMIC DNA]</scope>
    <source>
        <strain evidence="1 2">MCCC 1A02139</strain>
    </source>
</reference>
<dbReference type="RefSeq" id="WP_062767491.1">
    <property type="nucleotide sequence ID" value="NZ_CP121045.1"/>
</dbReference>
<dbReference type="SUPFAM" id="SSF56235">
    <property type="entry name" value="N-terminal nucleophile aminohydrolases (Ntn hydrolases)"/>
    <property type="match status" value="1"/>
</dbReference>
<evidence type="ECO:0000313" key="2">
    <source>
        <dbReference type="Proteomes" id="UP000075787"/>
    </source>
</evidence>
<sequence length="581" mass="59163">MSALIGILNGKPVGDRLHSALDKLDPARIVRRDTRMFATHGAAAGLAAIGPELPDQLVTRPDVARPDARLIRLGQATLGIVGPAPAICRLGLGDGAVEPTPADLRRNIALAALLADLDRPGQDTELALRRLMDRTGGGMSFTLLIDEDPRRMFVARGETALCFAAGDHTGLVASDERLLSGADPVSVGLRPGDVATLSADRVRVADACGRVIARRIGPAARPADVPPMPAAGRDLTAHDLDHLARAVRLGAGLTAPDAAPLPVSAAAGIHGRIAFSAAAPLMPAAAAAADLWRRCYGLEVLVRPIEDGARPYLPVDLAIILPDPADLAGGTDLPRRLRQGGARSVTMLVADAGASPAASGLDAVWRLPLPREYGVAPTLSALGLISGLAAIGSRIAALGNGAPRPRPGLHDAGIAPRVVARVLNATADRLATPQPAAFADAATARIDRIAARMIASGQRRLDLELAGPVLDPRVSGGMAELACTLFAEIAQVICLPAQDGDPFGRPSSGAAAVRPLPAAPRLDPTTAIGAAAGSENATTAAGLAGAMVLAAAGAMRTAHAFARASGAALGRPRCLTGLRGS</sequence>
<proteinExistence type="predicted"/>
<dbReference type="EMBL" id="LPZR01000191">
    <property type="protein sequence ID" value="KYO50813.1"/>
    <property type="molecule type" value="Genomic_DNA"/>
</dbReference>
<name>A0A162KAK2_9PROT</name>
<protein>
    <submittedName>
        <fullName evidence="1">Uncharacterized protein</fullName>
    </submittedName>
</protein>